<comment type="caution">
    <text evidence="6">Lacks conserved residue(s) required for the propagation of feature annotation.</text>
</comment>
<dbReference type="AlphaFoldDB" id="A0A835SCY2"/>
<evidence type="ECO:0000313" key="8">
    <source>
        <dbReference type="EMBL" id="KAG0503911.1"/>
    </source>
</evidence>
<keyword evidence="5 6" id="KW-0472">Membrane</keyword>
<evidence type="ECO:0000313" key="9">
    <source>
        <dbReference type="Proteomes" id="UP000639772"/>
    </source>
</evidence>
<dbReference type="PANTHER" id="PTHR31218">
    <property type="entry name" value="WAT1-RELATED PROTEIN"/>
    <property type="match status" value="1"/>
</dbReference>
<evidence type="ECO:0000256" key="1">
    <source>
        <dbReference type="ARBA" id="ARBA00004141"/>
    </source>
</evidence>
<dbReference type="SUPFAM" id="SSF103481">
    <property type="entry name" value="Multidrug resistance efflux transporter EmrE"/>
    <property type="match status" value="1"/>
</dbReference>
<evidence type="ECO:0000259" key="7">
    <source>
        <dbReference type="Pfam" id="PF00892"/>
    </source>
</evidence>
<sequence>MELSDGEDDICLQEIKGTTRMTSLGGGCDEVTKAMEEEDHSPSYQWMSKDKVKALSNELENKRVIEMNRKLVQVLKSYHTIWEIYYTIKAYLQGIIGAGVTSIFFAYSIKKKGPLFVAVFVPLMLVFAAVLASFLLPEKLHLGSAIGSFFIITGLYLVLWGKRKEAATVDELPITNTDKQAVDEH</sequence>
<keyword evidence="4 6" id="KW-1133">Transmembrane helix</keyword>
<gene>
    <name evidence="8" type="ORF">HPP92_003983</name>
</gene>
<feature type="transmembrane region" description="Helical" evidence="6">
    <location>
        <begin position="142"/>
        <end position="160"/>
    </location>
</feature>
<comment type="caution">
    <text evidence="8">The sequence shown here is derived from an EMBL/GenBank/DDBJ whole genome shotgun (WGS) entry which is preliminary data.</text>
</comment>
<dbReference type="OrthoDB" id="1728340at2759"/>
<dbReference type="Proteomes" id="UP000639772">
    <property type="component" value="Chromosome 1"/>
</dbReference>
<evidence type="ECO:0000256" key="3">
    <source>
        <dbReference type="ARBA" id="ARBA00022692"/>
    </source>
</evidence>
<evidence type="ECO:0000256" key="6">
    <source>
        <dbReference type="RuleBase" id="RU363077"/>
    </source>
</evidence>
<reference evidence="8 9" key="1">
    <citation type="journal article" date="2020" name="Nat. Food">
        <title>A phased Vanilla planifolia genome enables genetic improvement of flavour and production.</title>
        <authorList>
            <person name="Hasing T."/>
            <person name="Tang H."/>
            <person name="Brym M."/>
            <person name="Khazi F."/>
            <person name="Huang T."/>
            <person name="Chambers A.H."/>
        </authorList>
    </citation>
    <scope>NUCLEOTIDE SEQUENCE [LARGE SCALE GENOMIC DNA]</scope>
    <source>
        <tissue evidence="8">Leaf</tissue>
    </source>
</reference>
<name>A0A835SCY2_VANPL</name>
<dbReference type="InterPro" id="IPR030184">
    <property type="entry name" value="WAT1-related"/>
</dbReference>
<protein>
    <recommendedName>
        <fullName evidence="6">WAT1-related protein</fullName>
    </recommendedName>
</protein>
<dbReference type="GO" id="GO:0016020">
    <property type="term" value="C:membrane"/>
    <property type="evidence" value="ECO:0007669"/>
    <property type="project" value="UniProtKB-SubCell"/>
</dbReference>
<accession>A0A835SCY2</accession>
<keyword evidence="3 6" id="KW-0812">Transmembrane</keyword>
<evidence type="ECO:0000256" key="4">
    <source>
        <dbReference type="ARBA" id="ARBA00022989"/>
    </source>
</evidence>
<comment type="subcellular location">
    <subcellularLocation>
        <location evidence="1 6">Membrane</location>
        <topology evidence="1 6">Multi-pass membrane protein</topology>
    </subcellularLocation>
</comment>
<feature type="transmembrane region" description="Helical" evidence="6">
    <location>
        <begin position="90"/>
        <end position="108"/>
    </location>
</feature>
<feature type="transmembrane region" description="Helical" evidence="6">
    <location>
        <begin position="115"/>
        <end position="136"/>
    </location>
</feature>
<organism evidence="8 9">
    <name type="scientific">Vanilla planifolia</name>
    <name type="common">Vanilla</name>
    <dbReference type="NCBI Taxonomy" id="51239"/>
    <lineage>
        <taxon>Eukaryota</taxon>
        <taxon>Viridiplantae</taxon>
        <taxon>Streptophyta</taxon>
        <taxon>Embryophyta</taxon>
        <taxon>Tracheophyta</taxon>
        <taxon>Spermatophyta</taxon>
        <taxon>Magnoliopsida</taxon>
        <taxon>Liliopsida</taxon>
        <taxon>Asparagales</taxon>
        <taxon>Orchidaceae</taxon>
        <taxon>Vanilloideae</taxon>
        <taxon>Vanilleae</taxon>
        <taxon>Vanilla</taxon>
    </lineage>
</organism>
<proteinExistence type="inferred from homology"/>
<dbReference type="InterPro" id="IPR037185">
    <property type="entry name" value="EmrE-like"/>
</dbReference>
<dbReference type="InterPro" id="IPR000620">
    <property type="entry name" value="EamA_dom"/>
</dbReference>
<comment type="similarity">
    <text evidence="2 6">Belongs to the drug/metabolite transporter (DMT) superfamily. Plant drug/metabolite exporter (P-DME) (TC 2.A.7.4) family.</text>
</comment>
<evidence type="ECO:0000256" key="5">
    <source>
        <dbReference type="ARBA" id="ARBA00023136"/>
    </source>
</evidence>
<dbReference type="Pfam" id="PF00892">
    <property type="entry name" value="EamA"/>
    <property type="match status" value="1"/>
</dbReference>
<dbReference type="GO" id="GO:0022857">
    <property type="term" value="F:transmembrane transporter activity"/>
    <property type="evidence" value="ECO:0007669"/>
    <property type="project" value="InterPro"/>
</dbReference>
<dbReference type="EMBL" id="JADCNM010000001">
    <property type="protein sequence ID" value="KAG0503911.1"/>
    <property type="molecule type" value="Genomic_DNA"/>
</dbReference>
<evidence type="ECO:0000256" key="2">
    <source>
        <dbReference type="ARBA" id="ARBA00007635"/>
    </source>
</evidence>
<feature type="domain" description="EamA" evidence="7">
    <location>
        <begin position="90"/>
        <end position="159"/>
    </location>
</feature>